<evidence type="ECO:0000313" key="11">
    <source>
        <dbReference type="EMBL" id="WDE09045.1"/>
    </source>
</evidence>
<accession>A0AAF0CE63</accession>
<protein>
    <recommendedName>
        <fullName evidence="9">Histidinol-phosphate aminotransferase</fullName>
        <ecNumber evidence="9">2.6.1.9</ecNumber>
    </recommendedName>
    <alternativeName>
        <fullName evidence="9">Imidazole acetol-phosphate transaminase</fullName>
    </alternativeName>
</protein>
<evidence type="ECO:0000256" key="4">
    <source>
        <dbReference type="ARBA" id="ARBA00011738"/>
    </source>
</evidence>
<dbReference type="RefSeq" id="WP_044837102.1">
    <property type="nucleotide sequence ID" value="NZ_CP059734.1"/>
</dbReference>
<feature type="domain" description="Aminotransferase class I/classII large" evidence="10">
    <location>
        <begin position="44"/>
        <end position="375"/>
    </location>
</feature>
<reference evidence="11 12" key="1">
    <citation type="journal article" date="2015" name="Genome Announc.">
        <title>Draft Genome Sequences of Marine Isolates of Thalassomonas viridans and Thalassomonas actiniarum.</title>
        <authorList>
            <person name="Olonade I."/>
            <person name="van Zyl L.J."/>
            <person name="Trindade M."/>
        </authorList>
    </citation>
    <scope>NUCLEOTIDE SEQUENCE [LARGE SCALE GENOMIC DNA]</scope>
    <source>
        <strain evidence="11 12">XOM25</strain>
    </source>
</reference>
<proteinExistence type="inferred from homology"/>
<dbReference type="PROSITE" id="PS00599">
    <property type="entry name" value="AA_TRANSFER_CLASS_2"/>
    <property type="match status" value="1"/>
</dbReference>
<keyword evidence="5 9" id="KW-0032">Aminotransferase</keyword>
<dbReference type="InterPro" id="IPR015422">
    <property type="entry name" value="PyrdxlP-dep_Trfase_small"/>
</dbReference>
<keyword evidence="6 9" id="KW-0808">Transferase</keyword>
<dbReference type="InterPro" id="IPR001917">
    <property type="entry name" value="Aminotrans_II_pyridoxalP_BS"/>
</dbReference>
<dbReference type="EMBL" id="CP059734">
    <property type="protein sequence ID" value="WDE09045.1"/>
    <property type="molecule type" value="Genomic_DNA"/>
</dbReference>
<dbReference type="InterPro" id="IPR015424">
    <property type="entry name" value="PyrdxlP-dep_Trfase"/>
</dbReference>
<comment type="catalytic activity">
    <reaction evidence="8 9">
        <text>L-histidinol phosphate + 2-oxoglutarate = 3-(imidazol-4-yl)-2-oxopropyl phosphate + L-glutamate</text>
        <dbReference type="Rhea" id="RHEA:23744"/>
        <dbReference type="ChEBI" id="CHEBI:16810"/>
        <dbReference type="ChEBI" id="CHEBI:29985"/>
        <dbReference type="ChEBI" id="CHEBI:57766"/>
        <dbReference type="ChEBI" id="CHEBI:57980"/>
        <dbReference type="EC" id="2.6.1.9"/>
    </reaction>
</comment>
<gene>
    <name evidence="9 11" type="primary">hisC</name>
    <name evidence="11" type="ORF">SG34_030180</name>
</gene>
<dbReference type="Pfam" id="PF00155">
    <property type="entry name" value="Aminotran_1_2"/>
    <property type="match status" value="1"/>
</dbReference>
<dbReference type="GO" id="GO:0004400">
    <property type="term" value="F:histidinol-phosphate transaminase activity"/>
    <property type="evidence" value="ECO:0007669"/>
    <property type="project" value="UniProtKB-UniRule"/>
</dbReference>
<evidence type="ECO:0000256" key="9">
    <source>
        <dbReference type="HAMAP-Rule" id="MF_01023"/>
    </source>
</evidence>
<evidence type="ECO:0000256" key="7">
    <source>
        <dbReference type="ARBA" id="ARBA00022898"/>
    </source>
</evidence>
<feature type="modified residue" description="N6-(pyridoxal phosphate)lysine" evidence="9">
    <location>
        <position position="241"/>
    </location>
</feature>
<name>A0AAF0CE63_9GAMM</name>
<evidence type="ECO:0000256" key="1">
    <source>
        <dbReference type="ARBA" id="ARBA00001933"/>
    </source>
</evidence>
<dbReference type="HAMAP" id="MF_01023">
    <property type="entry name" value="HisC_aminotrans_2"/>
    <property type="match status" value="1"/>
</dbReference>
<evidence type="ECO:0000256" key="3">
    <source>
        <dbReference type="ARBA" id="ARBA00007970"/>
    </source>
</evidence>
<dbReference type="Gene3D" id="3.90.1150.10">
    <property type="entry name" value="Aspartate Aminotransferase, domain 1"/>
    <property type="match status" value="1"/>
</dbReference>
<dbReference type="InterPro" id="IPR050106">
    <property type="entry name" value="HistidinolP_aminotransfase"/>
</dbReference>
<evidence type="ECO:0000256" key="2">
    <source>
        <dbReference type="ARBA" id="ARBA00005011"/>
    </source>
</evidence>
<evidence type="ECO:0000256" key="6">
    <source>
        <dbReference type="ARBA" id="ARBA00022679"/>
    </source>
</evidence>
<dbReference type="SUPFAM" id="SSF53383">
    <property type="entry name" value="PLP-dependent transferases"/>
    <property type="match status" value="1"/>
</dbReference>
<keyword evidence="9" id="KW-0028">Amino-acid biosynthesis</keyword>
<organism evidence="11 12">
    <name type="scientific">Thalassomonas viridans</name>
    <dbReference type="NCBI Taxonomy" id="137584"/>
    <lineage>
        <taxon>Bacteria</taxon>
        <taxon>Pseudomonadati</taxon>
        <taxon>Pseudomonadota</taxon>
        <taxon>Gammaproteobacteria</taxon>
        <taxon>Alteromonadales</taxon>
        <taxon>Colwelliaceae</taxon>
        <taxon>Thalassomonas</taxon>
    </lineage>
</organism>
<comment type="similarity">
    <text evidence="3 9">Belongs to the class-II pyridoxal-phosphate-dependent aminotransferase family. Histidinol-phosphate aminotransferase subfamily.</text>
</comment>
<evidence type="ECO:0000313" key="12">
    <source>
        <dbReference type="Proteomes" id="UP000032352"/>
    </source>
</evidence>
<dbReference type="EC" id="2.6.1.9" evidence="9"/>
<comment type="subunit">
    <text evidence="4 9">Homodimer.</text>
</comment>
<dbReference type="InterPro" id="IPR015421">
    <property type="entry name" value="PyrdxlP-dep_Trfase_major"/>
</dbReference>
<dbReference type="Gene3D" id="3.40.640.10">
    <property type="entry name" value="Type I PLP-dependent aspartate aminotransferase-like (Major domain)"/>
    <property type="match status" value="1"/>
</dbReference>
<dbReference type="NCBIfam" id="TIGR01141">
    <property type="entry name" value="hisC"/>
    <property type="match status" value="1"/>
</dbReference>
<dbReference type="KEGG" id="tvd:SG34_030180"/>
<reference evidence="11 12" key="2">
    <citation type="journal article" date="2022" name="Mar. Drugs">
        <title>Bioassay-Guided Fractionation Leads to the Detection of Cholic Acid Generated by the Rare Thalassomonas sp.</title>
        <authorList>
            <person name="Pheiffer F."/>
            <person name="Schneider Y.K."/>
            <person name="Hansen E.H."/>
            <person name="Andersen J.H."/>
            <person name="Isaksson J."/>
            <person name="Busche T."/>
            <person name="R C."/>
            <person name="Kalinowski J."/>
            <person name="Zyl L.V."/>
            <person name="Trindade M."/>
        </authorList>
    </citation>
    <scope>NUCLEOTIDE SEQUENCE [LARGE SCALE GENOMIC DNA]</scope>
    <source>
        <strain evidence="11 12">XOM25</strain>
    </source>
</reference>
<dbReference type="GO" id="GO:0030170">
    <property type="term" value="F:pyridoxal phosphate binding"/>
    <property type="evidence" value="ECO:0007669"/>
    <property type="project" value="InterPro"/>
</dbReference>
<dbReference type="CDD" id="cd00609">
    <property type="entry name" value="AAT_like"/>
    <property type="match status" value="1"/>
</dbReference>
<comment type="cofactor">
    <cofactor evidence="1 9">
        <name>pyridoxal 5'-phosphate</name>
        <dbReference type="ChEBI" id="CHEBI:597326"/>
    </cofactor>
</comment>
<sequence length="382" mass="41865">MAANTKLTETLKINALVRPEVAGLPAYGAGQTLSQAQMARPSVDMVNLSVNENPFGISDRAKQALEQAFADAACYPDSQCLELREVLAEQLPFELERIVVGNGSEDILSMLCKAFIKPGDQVMVAKPTFSLHPIYANMMGAEVIAVPMSADMHYDVEDWLRHIRQAPELKVLMLANPSNPVGCTLDHQGLTACIAACPLDTLIVIDEAYFEFAQQDETFADSLAILGAQSHPWIVLRTFSKAYGLAGLRVGYGLVSDSSIIDYLDRVRTPYNVNRAAQSAAIAVLKDPGYLQKTCALVSEQALWVRAELKSLGLFVAPSQANFLFIDCGRDACQVAGQLLEAGIMVKPWREPGYEHYIRMTIGLEQQNKRFVRALAQILQGD</sequence>
<dbReference type="PANTHER" id="PTHR43643">
    <property type="entry name" value="HISTIDINOL-PHOSPHATE AMINOTRANSFERASE 2"/>
    <property type="match status" value="1"/>
</dbReference>
<dbReference type="Proteomes" id="UP000032352">
    <property type="component" value="Chromosome pTvir"/>
</dbReference>
<dbReference type="AlphaFoldDB" id="A0AAF0CE63"/>
<keyword evidence="7 9" id="KW-0663">Pyridoxal phosphate</keyword>
<keyword evidence="9" id="KW-0368">Histidine biosynthesis</keyword>
<dbReference type="GO" id="GO:0000105">
    <property type="term" value="P:L-histidine biosynthetic process"/>
    <property type="evidence" value="ECO:0007669"/>
    <property type="project" value="UniProtKB-UniRule"/>
</dbReference>
<dbReference type="InterPro" id="IPR004839">
    <property type="entry name" value="Aminotransferase_I/II_large"/>
</dbReference>
<dbReference type="PANTHER" id="PTHR43643:SF3">
    <property type="entry name" value="HISTIDINOL-PHOSPHATE AMINOTRANSFERASE"/>
    <property type="match status" value="1"/>
</dbReference>
<dbReference type="InterPro" id="IPR005861">
    <property type="entry name" value="HisP_aminotrans"/>
</dbReference>
<evidence type="ECO:0000259" key="10">
    <source>
        <dbReference type="Pfam" id="PF00155"/>
    </source>
</evidence>
<comment type="pathway">
    <text evidence="2 9">Amino-acid biosynthesis; L-histidine biosynthesis; L-histidine from 5-phospho-alpha-D-ribose 1-diphosphate: step 7/9.</text>
</comment>
<evidence type="ECO:0000256" key="5">
    <source>
        <dbReference type="ARBA" id="ARBA00022576"/>
    </source>
</evidence>
<evidence type="ECO:0000256" key="8">
    <source>
        <dbReference type="ARBA" id="ARBA00047481"/>
    </source>
</evidence>
<keyword evidence="12" id="KW-1185">Reference proteome</keyword>